<dbReference type="Pfam" id="PF06723">
    <property type="entry name" value="MreB_Mbl"/>
    <property type="match status" value="1"/>
</dbReference>
<dbReference type="Gene3D" id="3.30.420.40">
    <property type="match status" value="1"/>
</dbReference>
<evidence type="ECO:0000313" key="1">
    <source>
        <dbReference type="EMBL" id="SFV65440.1"/>
    </source>
</evidence>
<dbReference type="InterPro" id="IPR043129">
    <property type="entry name" value="ATPase_NBD"/>
</dbReference>
<dbReference type="InterPro" id="IPR056546">
    <property type="entry name" value="MreB_MamK-like"/>
</dbReference>
<dbReference type="AlphaFoldDB" id="A0A1W1CHT3"/>
<proteinExistence type="predicted"/>
<accession>A0A1W1CHT3</accession>
<sequence>MIFNKIVGLFSNDLSIDLGTANTIVIAKGRGIIINEPSVVAVKTEKYGHTRVLAVGHEAKDMVGKTPGKNFTYLSAYYYLCTIWSHSS</sequence>
<gene>
    <name evidence="1" type="ORF">MNB_SM-6-155</name>
</gene>
<organism evidence="1">
    <name type="scientific">hydrothermal vent metagenome</name>
    <dbReference type="NCBI Taxonomy" id="652676"/>
    <lineage>
        <taxon>unclassified sequences</taxon>
        <taxon>metagenomes</taxon>
        <taxon>ecological metagenomes</taxon>
    </lineage>
</organism>
<name>A0A1W1CHT3_9ZZZZ</name>
<dbReference type="SUPFAM" id="SSF53067">
    <property type="entry name" value="Actin-like ATPase domain"/>
    <property type="match status" value="1"/>
</dbReference>
<reference evidence="1" key="1">
    <citation type="submission" date="2016-10" db="EMBL/GenBank/DDBJ databases">
        <authorList>
            <person name="de Groot N.N."/>
        </authorList>
    </citation>
    <scope>NUCLEOTIDE SEQUENCE</scope>
</reference>
<dbReference type="EMBL" id="FPHK01000089">
    <property type="protein sequence ID" value="SFV65440.1"/>
    <property type="molecule type" value="Genomic_DNA"/>
</dbReference>
<protein>
    <submittedName>
        <fullName evidence="1">Rod shape-determining protein MreB</fullName>
    </submittedName>
</protein>